<dbReference type="EMBL" id="BAAAZR010000002">
    <property type="protein sequence ID" value="GAA3795359.1"/>
    <property type="molecule type" value="Genomic_DNA"/>
</dbReference>
<organism evidence="2 3">
    <name type="scientific">Sphaerisporangium flaviroseum</name>
    <dbReference type="NCBI Taxonomy" id="509199"/>
    <lineage>
        <taxon>Bacteria</taxon>
        <taxon>Bacillati</taxon>
        <taxon>Actinomycetota</taxon>
        <taxon>Actinomycetes</taxon>
        <taxon>Streptosporangiales</taxon>
        <taxon>Streptosporangiaceae</taxon>
        <taxon>Sphaerisporangium</taxon>
    </lineage>
</organism>
<proteinExistence type="predicted"/>
<evidence type="ECO:0000313" key="3">
    <source>
        <dbReference type="Proteomes" id="UP001500888"/>
    </source>
</evidence>
<feature type="compositionally biased region" description="Polar residues" evidence="1">
    <location>
        <begin position="75"/>
        <end position="84"/>
    </location>
</feature>
<evidence type="ECO:0000256" key="1">
    <source>
        <dbReference type="SAM" id="MobiDB-lite"/>
    </source>
</evidence>
<feature type="region of interest" description="Disordered" evidence="1">
    <location>
        <begin position="57"/>
        <end position="86"/>
    </location>
</feature>
<sequence length="104" mass="11235">MEVFLGLFGIPKELGDQGLQWVRTIVSWLGSPMSEQFPGPGQQAFAELSAPGDWSNPGAGFYGTRARRSRRGPSQAGTSPTATGTPVWWRAVRATARWAVSRDG</sequence>
<name>A0ABP7HKB0_9ACTN</name>
<dbReference type="Proteomes" id="UP001500888">
    <property type="component" value="Unassembled WGS sequence"/>
</dbReference>
<keyword evidence="3" id="KW-1185">Reference proteome</keyword>
<protein>
    <submittedName>
        <fullName evidence="2">Uncharacterized protein</fullName>
    </submittedName>
</protein>
<comment type="caution">
    <text evidence="2">The sequence shown here is derived from an EMBL/GenBank/DDBJ whole genome shotgun (WGS) entry which is preliminary data.</text>
</comment>
<reference evidence="3" key="1">
    <citation type="journal article" date="2019" name="Int. J. Syst. Evol. Microbiol.">
        <title>The Global Catalogue of Microorganisms (GCM) 10K type strain sequencing project: providing services to taxonomists for standard genome sequencing and annotation.</title>
        <authorList>
            <consortium name="The Broad Institute Genomics Platform"/>
            <consortium name="The Broad Institute Genome Sequencing Center for Infectious Disease"/>
            <person name="Wu L."/>
            <person name="Ma J."/>
        </authorList>
    </citation>
    <scope>NUCLEOTIDE SEQUENCE [LARGE SCALE GENOMIC DNA]</scope>
    <source>
        <strain evidence="3">JCM 16908</strain>
    </source>
</reference>
<gene>
    <name evidence="2" type="ORF">GCM10022226_13400</name>
</gene>
<accession>A0ABP7HKB0</accession>
<evidence type="ECO:0000313" key="2">
    <source>
        <dbReference type="EMBL" id="GAA3795359.1"/>
    </source>
</evidence>